<dbReference type="AlphaFoldDB" id="A0A0A2W4Q9"/>
<evidence type="ECO:0000259" key="3">
    <source>
        <dbReference type="PROSITE" id="PS51186"/>
    </source>
</evidence>
<gene>
    <name evidence="4" type="ORF">BBAD15_g817</name>
</gene>
<organism evidence="4 5">
    <name type="scientific">Beauveria bassiana D1-5</name>
    <dbReference type="NCBI Taxonomy" id="1245745"/>
    <lineage>
        <taxon>Eukaryota</taxon>
        <taxon>Fungi</taxon>
        <taxon>Dikarya</taxon>
        <taxon>Ascomycota</taxon>
        <taxon>Pezizomycotina</taxon>
        <taxon>Sordariomycetes</taxon>
        <taxon>Hypocreomycetidae</taxon>
        <taxon>Hypocreales</taxon>
        <taxon>Cordycipitaceae</taxon>
        <taxon>Beauveria</taxon>
    </lineage>
</organism>
<proteinExistence type="predicted"/>
<sequence>MKSVVVRHAEPGDAEALQNMYAHPALYRDTLQLPHPPLKAWHDRITDPRPGSRHLVACIDDEIVGQLTLTVEQSPRRSHVATFGMGVHYNHQGKGIASALLKEMIDLCDKWLRVERIELTVYTDNAAALAVYRKFGFEVEGTGKRFALRDGEYVDAYFMARFKPE</sequence>
<dbReference type="PROSITE" id="PS51186">
    <property type="entry name" value="GNAT"/>
    <property type="match status" value="1"/>
</dbReference>
<protein>
    <submittedName>
        <fullName evidence="4">Putative N-acetyltransferase YhhY</fullName>
    </submittedName>
</protein>
<accession>A0A0A2W4Q9</accession>
<dbReference type="InterPro" id="IPR000182">
    <property type="entry name" value="GNAT_dom"/>
</dbReference>
<dbReference type="Pfam" id="PF00583">
    <property type="entry name" value="Acetyltransf_1"/>
    <property type="match status" value="1"/>
</dbReference>
<name>A0A0A2W4Q9_BEABA</name>
<dbReference type="STRING" id="1245745.A0A0A2W4Q9"/>
<dbReference type="GO" id="GO:0016747">
    <property type="term" value="F:acyltransferase activity, transferring groups other than amino-acyl groups"/>
    <property type="evidence" value="ECO:0007669"/>
    <property type="project" value="InterPro"/>
</dbReference>
<dbReference type="HOGENOM" id="CLU_013985_19_8_1"/>
<dbReference type="EMBL" id="ANFO01000042">
    <property type="protein sequence ID" value="KGQ13430.1"/>
    <property type="molecule type" value="Genomic_DNA"/>
</dbReference>
<dbReference type="PANTHER" id="PTHR43072">
    <property type="entry name" value="N-ACETYLTRANSFERASE"/>
    <property type="match status" value="1"/>
</dbReference>
<evidence type="ECO:0000256" key="1">
    <source>
        <dbReference type="ARBA" id="ARBA00022679"/>
    </source>
</evidence>
<comment type="caution">
    <text evidence="4">The sequence shown here is derived from an EMBL/GenBank/DDBJ whole genome shotgun (WGS) entry which is preliminary data.</text>
</comment>
<evidence type="ECO:0000313" key="5">
    <source>
        <dbReference type="Proteomes" id="UP000030106"/>
    </source>
</evidence>
<dbReference type="NCBIfam" id="NF007527">
    <property type="entry name" value="PRK10140.1"/>
    <property type="match status" value="1"/>
</dbReference>
<evidence type="ECO:0000256" key="2">
    <source>
        <dbReference type="ARBA" id="ARBA00023315"/>
    </source>
</evidence>
<dbReference type="InterPro" id="IPR016181">
    <property type="entry name" value="Acyl_CoA_acyltransferase"/>
</dbReference>
<feature type="domain" description="N-acetyltransferase" evidence="3">
    <location>
        <begin position="4"/>
        <end position="164"/>
    </location>
</feature>
<keyword evidence="2" id="KW-0012">Acyltransferase</keyword>
<dbReference type="PANTHER" id="PTHR43072:SF51">
    <property type="entry name" value="ABC SUPERFAMILY TRANSPORT PROTEIN"/>
    <property type="match status" value="1"/>
</dbReference>
<dbReference type="Gene3D" id="3.40.630.30">
    <property type="match status" value="1"/>
</dbReference>
<dbReference type="CDD" id="cd04301">
    <property type="entry name" value="NAT_SF"/>
    <property type="match status" value="1"/>
</dbReference>
<dbReference type="Proteomes" id="UP000030106">
    <property type="component" value="Unassembled WGS sequence"/>
</dbReference>
<keyword evidence="1 4" id="KW-0808">Transferase</keyword>
<reference evidence="4 5" key="1">
    <citation type="submission" date="2012-10" db="EMBL/GenBank/DDBJ databases">
        <title>Genome sequencing and analysis of entomopathogenic fungi Beauveria bassiana D1-5.</title>
        <authorList>
            <person name="Li Q."/>
            <person name="Wang L."/>
            <person name="Zhang Z."/>
            <person name="Wang Q."/>
            <person name="Ren J."/>
            <person name="Wang M."/>
            <person name="Xu W."/>
            <person name="Wang J."/>
            <person name="Lu Y."/>
            <person name="Du Q."/>
            <person name="Sun Z."/>
        </authorList>
    </citation>
    <scope>NUCLEOTIDE SEQUENCE [LARGE SCALE GENOMIC DNA]</scope>
    <source>
        <strain evidence="4 5">D1-5</strain>
    </source>
</reference>
<evidence type="ECO:0000313" key="4">
    <source>
        <dbReference type="EMBL" id="KGQ13430.1"/>
    </source>
</evidence>
<dbReference type="SUPFAM" id="SSF55729">
    <property type="entry name" value="Acyl-CoA N-acyltransferases (Nat)"/>
    <property type="match status" value="1"/>
</dbReference>